<proteinExistence type="predicted"/>
<name>A0A0F8H318_METMZ</name>
<dbReference type="Proteomes" id="UP000034001">
    <property type="component" value="Unassembled WGS sequence"/>
</dbReference>
<organism evidence="1 2">
    <name type="scientific">Methanosarcina mazei</name>
    <name type="common">Methanosarcina frisia</name>
    <dbReference type="NCBI Taxonomy" id="2209"/>
    <lineage>
        <taxon>Archaea</taxon>
        <taxon>Methanobacteriati</taxon>
        <taxon>Methanobacteriota</taxon>
        <taxon>Stenosarchaea group</taxon>
        <taxon>Methanomicrobia</taxon>
        <taxon>Methanosarcinales</taxon>
        <taxon>Methanosarcinaceae</taxon>
        <taxon>Methanosarcina</taxon>
    </lineage>
</organism>
<dbReference type="PATRIC" id="fig|2209.43.peg.1243"/>
<evidence type="ECO:0000313" key="1">
    <source>
        <dbReference type="EMBL" id="KKG70991.1"/>
    </source>
</evidence>
<sequence>MKNIEYEIVEMRFLTSYVTDLKTVEKTSTSIKLIPDTSVLSNPVDISASVQVQRPVFELLCSLIENAKISHVKSMSVLFDDGSVLSGEKPEV</sequence>
<gene>
    <name evidence="1" type="ORF">DU63_05800</name>
</gene>
<accession>A0A0F8H318</accession>
<reference evidence="1 2" key="1">
    <citation type="journal article" date="2015" name="ISME J.">
        <title>Genomic and phenotypic differentiation among Methanosarcina mazei populations from Columbia River sediment.</title>
        <authorList>
            <person name="Youngblut N.D."/>
            <person name="Wirth J.S."/>
            <person name="Henriksen J.R."/>
            <person name="Smith M."/>
            <person name="Simon H."/>
            <person name="Metcalf W.W."/>
            <person name="Whitaker R.J."/>
        </authorList>
    </citation>
    <scope>NUCLEOTIDE SEQUENCE [LARGE SCALE GENOMIC DNA]</scope>
    <source>
        <strain evidence="1 2">3.H.A.2.1</strain>
    </source>
</reference>
<evidence type="ECO:0000313" key="2">
    <source>
        <dbReference type="Proteomes" id="UP000034001"/>
    </source>
</evidence>
<comment type="caution">
    <text evidence="1">The sequence shown here is derived from an EMBL/GenBank/DDBJ whole genome shotgun (WGS) entry which is preliminary data.</text>
</comment>
<dbReference type="EMBL" id="JJPO01000127">
    <property type="protein sequence ID" value="KKG70991.1"/>
    <property type="molecule type" value="Genomic_DNA"/>
</dbReference>
<dbReference type="AlphaFoldDB" id="A0A0F8H318"/>
<protein>
    <submittedName>
        <fullName evidence="1">Uncharacterized protein</fullName>
    </submittedName>
</protein>